<gene>
    <name evidence="4" type="ORF">Q2T41_16780</name>
</gene>
<comment type="caution">
    <text evidence="4">The sequence shown here is derived from an EMBL/GenBank/DDBJ whole genome shotgun (WGS) entry which is preliminary data.</text>
</comment>
<dbReference type="Pfam" id="PF01522">
    <property type="entry name" value="Polysacc_deac_1"/>
    <property type="match status" value="1"/>
</dbReference>
<dbReference type="EC" id="3.-.-.-" evidence="4"/>
<dbReference type="InterPro" id="IPR011330">
    <property type="entry name" value="Glyco_hydro/deAcase_b/a-brl"/>
</dbReference>
<dbReference type="Gene3D" id="3.20.20.370">
    <property type="entry name" value="Glycoside hydrolase/deacetylase"/>
    <property type="match status" value="1"/>
</dbReference>
<dbReference type="SUPFAM" id="SSF88713">
    <property type="entry name" value="Glycoside hydrolase/deacetylase"/>
    <property type="match status" value="1"/>
</dbReference>
<reference evidence="4" key="1">
    <citation type="journal article" date="2014" name="Int. J. Syst. Evol. Microbiol.">
        <title>Complete genome of a new Firmicutes species belonging to the dominant human colonic microbiota ('Ruminococcus bicirculans') reveals two chromosomes and a selective capacity to utilize plant glucans.</title>
        <authorList>
            <consortium name="NISC Comparative Sequencing Program"/>
            <person name="Wegmann U."/>
            <person name="Louis P."/>
            <person name="Goesmann A."/>
            <person name="Henrissat B."/>
            <person name="Duncan S.H."/>
            <person name="Flint H.J."/>
        </authorList>
    </citation>
    <scope>NUCLEOTIDE SEQUENCE</scope>
    <source>
        <strain evidence="4">CECT 8869</strain>
    </source>
</reference>
<keyword evidence="2" id="KW-0732">Signal</keyword>
<evidence type="ECO:0000313" key="5">
    <source>
        <dbReference type="Proteomes" id="UP001168579"/>
    </source>
</evidence>
<dbReference type="Proteomes" id="UP001168579">
    <property type="component" value="Unassembled WGS sequence"/>
</dbReference>
<dbReference type="GO" id="GO:0016787">
    <property type="term" value="F:hydrolase activity"/>
    <property type="evidence" value="ECO:0007669"/>
    <property type="project" value="UniProtKB-KW"/>
</dbReference>
<dbReference type="PANTHER" id="PTHR34216">
    <property type="match status" value="1"/>
</dbReference>
<evidence type="ECO:0000256" key="2">
    <source>
        <dbReference type="ARBA" id="ARBA00022729"/>
    </source>
</evidence>
<accession>A0ABT8RTQ3</accession>
<evidence type="ECO:0000313" key="4">
    <source>
        <dbReference type="EMBL" id="MDO1514311.1"/>
    </source>
</evidence>
<feature type="domain" description="NodB homology" evidence="3">
    <location>
        <begin position="99"/>
        <end position="298"/>
    </location>
</feature>
<protein>
    <submittedName>
        <fullName evidence="4">Polysaccharide deacetylase family protein</fullName>
        <ecNumber evidence="4">3.-.-.-</ecNumber>
    </submittedName>
</protein>
<comment type="subcellular location">
    <subcellularLocation>
        <location evidence="1">Secreted</location>
    </subcellularLocation>
</comment>
<dbReference type="RefSeq" id="WP_304437019.1">
    <property type="nucleotide sequence ID" value="NZ_JAUKUC010000001.1"/>
</dbReference>
<dbReference type="EMBL" id="JAUKUC010000001">
    <property type="protein sequence ID" value="MDO1514311.1"/>
    <property type="molecule type" value="Genomic_DNA"/>
</dbReference>
<organism evidence="4 5">
    <name type="scientific">Maribacter confluentis</name>
    <dbReference type="NCBI Taxonomy" id="1656093"/>
    <lineage>
        <taxon>Bacteria</taxon>
        <taxon>Pseudomonadati</taxon>
        <taxon>Bacteroidota</taxon>
        <taxon>Flavobacteriia</taxon>
        <taxon>Flavobacteriales</taxon>
        <taxon>Flavobacteriaceae</taxon>
        <taxon>Maribacter</taxon>
    </lineage>
</organism>
<dbReference type="InterPro" id="IPR002509">
    <property type="entry name" value="NODB_dom"/>
</dbReference>
<dbReference type="PANTHER" id="PTHR34216:SF3">
    <property type="entry name" value="POLY-BETA-1,6-N-ACETYL-D-GLUCOSAMINE N-DEACETYLASE"/>
    <property type="match status" value="1"/>
</dbReference>
<reference evidence="4" key="2">
    <citation type="submission" date="2023-06" db="EMBL/GenBank/DDBJ databases">
        <authorList>
            <person name="Lucena T."/>
            <person name="Sun Q."/>
        </authorList>
    </citation>
    <scope>NUCLEOTIDE SEQUENCE</scope>
    <source>
        <strain evidence="4">CECT 8869</strain>
    </source>
</reference>
<keyword evidence="5" id="KW-1185">Reference proteome</keyword>
<proteinExistence type="predicted"/>
<dbReference type="InterPro" id="IPR051398">
    <property type="entry name" value="Polysacch_Deacetylase"/>
</dbReference>
<dbReference type="CDD" id="cd10918">
    <property type="entry name" value="CE4_NodB_like_5s_6s"/>
    <property type="match status" value="1"/>
</dbReference>
<evidence type="ECO:0000259" key="3">
    <source>
        <dbReference type="PROSITE" id="PS51677"/>
    </source>
</evidence>
<sequence>MQYITKLEELQNYWAQSKKAQLRSFARNVALDIISLKERNVDFEEVFKTPRVHFLYIHHIFEDEETNFDQLLNLLSKQHTFLSHTDAINKVLSGNIDKPYISFSSDDGLKSNLKAAEILNNYGAKACFFVNPNSIGIDSVSKAAEFCKTRLDMPPVEFLSWKDLDTLLKQGHEIGAHTMNHEDVAKLTLNEFEDNLNQCKSILTASCGDIPHFAYTYGGFSNFTKDAYDMVFKTGYYSCSSGVRGAHISDGSIIKENEFIPRRDHIIGGWKLNHIKHFMKKSIDGANVQNNFLPAIWK</sequence>
<name>A0ABT8RTQ3_9FLAO</name>
<dbReference type="PROSITE" id="PS51677">
    <property type="entry name" value="NODB"/>
    <property type="match status" value="1"/>
</dbReference>
<evidence type="ECO:0000256" key="1">
    <source>
        <dbReference type="ARBA" id="ARBA00004613"/>
    </source>
</evidence>
<keyword evidence="4" id="KW-0378">Hydrolase</keyword>